<gene>
    <name evidence="3" type="ORF">FKR81_29085</name>
</gene>
<protein>
    <submittedName>
        <fullName evidence="3">Acyl-CoA dehydrogenase</fullName>
    </submittedName>
</protein>
<dbReference type="Gene3D" id="1.20.140.10">
    <property type="entry name" value="Butyryl-CoA Dehydrogenase, subunit A, domain 3"/>
    <property type="match status" value="1"/>
</dbReference>
<dbReference type="PANTHER" id="PTHR43884">
    <property type="entry name" value="ACYL-COA DEHYDROGENASE"/>
    <property type="match status" value="1"/>
</dbReference>
<comment type="caution">
    <text evidence="3">The sequence shown here is derived from an EMBL/GenBank/DDBJ whole genome shotgun (WGS) entry which is preliminary data.</text>
</comment>
<dbReference type="InterPro" id="IPR046373">
    <property type="entry name" value="Acyl-CoA_Oxase/DH_mid-dom_sf"/>
</dbReference>
<dbReference type="PANTHER" id="PTHR43884:SF12">
    <property type="entry name" value="ISOVALERYL-COA DEHYDROGENASE, MITOCHONDRIAL-RELATED"/>
    <property type="match status" value="1"/>
</dbReference>
<evidence type="ECO:0000313" key="3">
    <source>
        <dbReference type="EMBL" id="TWP48344.1"/>
    </source>
</evidence>
<dbReference type="SUPFAM" id="SSF56645">
    <property type="entry name" value="Acyl-CoA dehydrogenase NM domain-like"/>
    <property type="match status" value="1"/>
</dbReference>
<evidence type="ECO:0000259" key="2">
    <source>
        <dbReference type="Pfam" id="PF08028"/>
    </source>
</evidence>
<accession>A0A563EMJ4</accession>
<sequence>MTSTLAPAELVTRAREMRPRLLDRQALTDELTRVPEETHLDCLDAELYRMLLPRSFGGLETSLRTFVEVVIEISRGCPSTGWNLALAAGHSHTIAALFPLSAQREIFGSGDFRAAMPVAPTGTAVRSGDGYVVNGRWGYASGVMVSTHVIAGVLIDGVPGIACVPEFEVLEDWDRALGMRGSGSNSVVVSDVHVPADWVLPGFVLDWEATGEAVHGNPMYGGRLMTFFQLELTPVVVGCAFAALDEYRRIVSSKRLIQPPHQPRREHPEYQRILGVATGLAESASRTVLSVADDYRSGMSLADDYRLAVVCNQAGQLAAQAVEMLAAASGTASVLAGQRMQRYLRDVQMYRTHSNAQVGNWAATFGRLDLGLPLSF</sequence>
<dbReference type="SUPFAM" id="SSF47203">
    <property type="entry name" value="Acyl-CoA dehydrogenase C-terminal domain-like"/>
    <property type="match status" value="1"/>
</dbReference>
<dbReference type="PIRSF" id="PIRSF016578">
    <property type="entry name" value="HsaA"/>
    <property type="match status" value="1"/>
</dbReference>
<dbReference type="Gene3D" id="1.10.540.10">
    <property type="entry name" value="Acyl-CoA dehydrogenase/oxidase, N-terminal domain"/>
    <property type="match status" value="1"/>
</dbReference>
<dbReference type="InterPro" id="IPR013107">
    <property type="entry name" value="Acyl-CoA_DH_C"/>
</dbReference>
<name>A0A563EMJ4_9PSEU</name>
<proteinExistence type="predicted"/>
<dbReference type="OrthoDB" id="3402961at2"/>
<dbReference type="Pfam" id="PF08028">
    <property type="entry name" value="Acyl-CoA_dh_2"/>
    <property type="match status" value="1"/>
</dbReference>
<dbReference type="InterPro" id="IPR009100">
    <property type="entry name" value="AcylCoA_DH/oxidase_NM_dom_sf"/>
</dbReference>
<evidence type="ECO:0000256" key="1">
    <source>
        <dbReference type="ARBA" id="ARBA00023002"/>
    </source>
</evidence>
<dbReference type="RefSeq" id="WP_146356568.1">
    <property type="nucleotide sequence ID" value="NZ_VOBR01000021.1"/>
</dbReference>
<dbReference type="GO" id="GO:0003995">
    <property type="term" value="F:acyl-CoA dehydrogenase activity"/>
    <property type="evidence" value="ECO:0007669"/>
    <property type="project" value="TreeGrafter"/>
</dbReference>
<dbReference type="InterPro" id="IPR037069">
    <property type="entry name" value="AcylCoA_DH/ox_N_sf"/>
</dbReference>
<dbReference type="InterPro" id="IPR036250">
    <property type="entry name" value="AcylCo_DH-like_C"/>
</dbReference>
<organism evidence="3 4">
    <name type="scientific">Lentzea tibetensis</name>
    <dbReference type="NCBI Taxonomy" id="2591470"/>
    <lineage>
        <taxon>Bacteria</taxon>
        <taxon>Bacillati</taxon>
        <taxon>Actinomycetota</taxon>
        <taxon>Actinomycetes</taxon>
        <taxon>Pseudonocardiales</taxon>
        <taxon>Pseudonocardiaceae</taxon>
        <taxon>Lentzea</taxon>
    </lineage>
</organism>
<dbReference type="GO" id="GO:0050660">
    <property type="term" value="F:flavin adenine dinucleotide binding"/>
    <property type="evidence" value="ECO:0007669"/>
    <property type="project" value="InterPro"/>
</dbReference>
<dbReference type="EMBL" id="VOBR01000021">
    <property type="protein sequence ID" value="TWP48344.1"/>
    <property type="molecule type" value="Genomic_DNA"/>
</dbReference>
<dbReference type="AlphaFoldDB" id="A0A563EMJ4"/>
<evidence type="ECO:0000313" key="4">
    <source>
        <dbReference type="Proteomes" id="UP000316639"/>
    </source>
</evidence>
<feature type="domain" description="Acyl-CoA dehydrogenase C-terminal" evidence="2">
    <location>
        <begin position="234"/>
        <end position="356"/>
    </location>
</feature>
<dbReference type="Proteomes" id="UP000316639">
    <property type="component" value="Unassembled WGS sequence"/>
</dbReference>
<keyword evidence="4" id="KW-1185">Reference proteome</keyword>
<reference evidence="3 4" key="1">
    <citation type="submission" date="2019-07" db="EMBL/GenBank/DDBJ databases">
        <title>Lentzea xizangensis sp. nov., isolated from Qinghai-Tibetan Plateau Soils.</title>
        <authorList>
            <person name="Huang J."/>
        </authorList>
    </citation>
    <scope>NUCLEOTIDE SEQUENCE [LARGE SCALE GENOMIC DNA]</scope>
    <source>
        <strain evidence="3 4">FXJ1.1311</strain>
    </source>
</reference>
<dbReference type="Gene3D" id="2.40.110.10">
    <property type="entry name" value="Butyryl-CoA Dehydrogenase, subunit A, domain 2"/>
    <property type="match status" value="1"/>
</dbReference>
<keyword evidence="1" id="KW-0560">Oxidoreductase</keyword>